<accession>A0A5N6MPG7</accession>
<dbReference type="OrthoDB" id="1770855at2759"/>
<evidence type="ECO:0000313" key="2">
    <source>
        <dbReference type="Proteomes" id="UP000326396"/>
    </source>
</evidence>
<sequence length="140" mass="15426">MSVKIADSIATNPVNGNFCHGFLAKQLDLNMPKESGKTCINAVAKMMPDAKALTITNRLRSGLRTGMERVIRGRHTPMRLVMNMAAIPIIFKGKALDLLLQGLLVSSSHCGKALVHIHARDIIKIENIFEFEAMEDDEVV</sequence>
<reference evidence="1 2" key="1">
    <citation type="submission" date="2019-05" db="EMBL/GenBank/DDBJ databases">
        <title>Mikania micrantha, genome provides insights into the molecular mechanism of rapid growth.</title>
        <authorList>
            <person name="Liu B."/>
        </authorList>
    </citation>
    <scope>NUCLEOTIDE SEQUENCE [LARGE SCALE GENOMIC DNA]</scope>
    <source>
        <strain evidence="1">NLD-2019</strain>
        <tissue evidence="1">Leaf</tissue>
    </source>
</reference>
<organism evidence="1 2">
    <name type="scientific">Mikania micrantha</name>
    <name type="common">bitter vine</name>
    <dbReference type="NCBI Taxonomy" id="192012"/>
    <lineage>
        <taxon>Eukaryota</taxon>
        <taxon>Viridiplantae</taxon>
        <taxon>Streptophyta</taxon>
        <taxon>Embryophyta</taxon>
        <taxon>Tracheophyta</taxon>
        <taxon>Spermatophyta</taxon>
        <taxon>Magnoliopsida</taxon>
        <taxon>eudicotyledons</taxon>
        <taxon>Gunneridae</taxon>
        <taxon>Pentapetalae</taxon>
        <taxon>asterids</taxon>
        <taxon>campanulids</taxon>
        <taxon>Asterales</taxon>
        <taxon>Asteraceae</taxon>
        <taxon>Asteroideae</taxon>
        <taxon>Heliantheae alliance</taxon>
        <taxon>Eupatorieae</taxon>
        <taxon>Mikania</taxon>
    </lineage>
</organism>
<dbReference type="AlphaFoldDB" id="A0A5N6MPG7"/>
<name>A0A5N6MPG7_9ASTR</name>
<dbReference type="Proteomes" id="UP000326396">
    <property type="component" value="Linkage Group LG5"/>
</dbReference>
<protein>
    <submittedName>
        <fullName evidence="1">Uncharacterized protein</fullName>
    </submittedName>
</protein>
<evidence type="ECO:0000313" key="1">
    <source>
        <dbReference type="EMBL" id="KAD3642225.1"/>
    </source>
</evidence>
<gene>
    <name evidence="1" type="ORF">E3N88_31449</name>
</gene>
<dbReference type="EMBL" id="SZYD01000015">
    <property type="protein sequence ID" value="KAD3642225.1"/>
    <property type="molecule type" value="Genomic_DNA"/>
</dbReference>
<comment type="caution">
    <text evidence="1">The sequence shown here is derived from an EMBL/GenBank/DDBJ whole genome shotgun (WGS) entry which is preliminary data.</text>
</comment>
<proteinExistence type="predicted"/>
<keyword evidence="2" id="KW-1185">Reference proteome</keyword>